<name>A0A8S5PPR6_9CAUD</name>
<dbReference type="EMBL" id="BK015474">
    <property type="protein sequence ID" value="DAE08760.1"/>
    <property type="molecule type" value="Genomic_DNA"/>
</dbReference>
<accession>A0A8S5PPR6</accession>
<protein>
    <submittedName>
        <fullName evidence="1">Uncharacterized protein</fullName>
    </submittedName>
</protein>
<proteinExistence type="predicted"/>
<sequence length="34" mass="4129">MQGLRQQPVSYRRNNMDLSGPWMNCHCQKNRLYC</sequence>
<organism evidence="1">
    <name type="scientific">Myoviridae sp. ctLjW1</name>
    <dbReference type="NCBI Taxonomy" id="2825084"/>
    <lineage>
        <taxon>Viruses</taxon>
        <taxon>Duplodnaviria</taxon>
        <taxon>Heunggongvirae</taxon>
        <taxon>Uroviricota</taxon>
        <taxon>Caudoviricetes</taxon>
    </lineage>
</organism>
<reference evidence="1" key="1">
    <citation type="journal article" date="2021" name="Proc. Natl. Acad. Sci. U.S.A.">
        <title>A Catalog of Tens of Thousands of Viruses from Human Metagenomes Reveals Hidden Associations with Chronic Diseases.</title>
        <authorList>
            <person name="Tisza M.J."/>
            <person name="Buck C.B."/>
        </authorList>
    </citation>
    <scope>NUCLEOTIDE SEQUENCE</scope>
    <source>
        <strain evidence="1">CtLjW1</strain>
    </source>
</reference>
<evidence type="ECO:0000313" key="1">
    <source>
        <dbReference type="EMBL" id="DAE08760.1"/>
    </source>
</evidence>